<evidence type="ECO:0000313" key="6">
    <source>
        <dbReference type="Proteomes" id="UP000011116"/>
    </source>
</evidence>
<keyword evidence="1" id="KW-0539">Nucleus</keyword>
<dbReference type="EnsemblPlants" id="HORVU.MOREX.r3.2HG0197050.1">
    <property type="protein sequence ID" value="HORVU.MOREX.r3.2HG0197050.1"/>
    <property type="gene ID" value="HORVU.MOREX.r3.2HG0197050"/>
</dbReference>
<comment type="subcellular location">
    <subcellularLocation>
        <location evidence="1">Nucleus</location>
    </subcellularLocation>
</comment>
<dbReference type="InterPro" id="IPR005175">
    <property type="entry name" value="PPC_dom"/>
</dbReference>
<keyword evidence="6" id="KW-1185">Reference proteome</keyword>
<feature type="compositionally biased region" description="Low complexity" evidence="2">
    <location>
        <begin position="333"/>
        <end position="363"/>
    </location>
</feature>
<evidence type="ECO:0000259" key="3">
    <source>
        <dbReference type="PROSITE" id="PS51742"/>
    </source>
</evidence>
<dbReference type="PANTHER" id="PTHR31500">
    <property type="entry name" value="AT-HOOK MOTIF NUCLEAR-LOCALIZED PROTEIN 9"/>
    <property type="match status" value="1"/>
</dbReference>
<dbReference type="KEGG" id="hvg:123427876"/>
<evidence type="ECO:0000256" key="2">
    <source>
        <dbReference type="SAM" id="MobiDB-lite"/>
    </source>
</evidence>
<feature type="region of interest" description="Disordered" evidence="2">
    <location>
        <begin position="1"/>
        <end position="37"/>
    </location>
</feature>
<evidence type="ECO:0000313" key="5">
    <source>
        <dbReference type="EnsemblPlants" id="HORVU.MOREX.r3.2HG0197050.1"/>
    </source>
</evidence>
<sequence length="416" mass="42032">MDGRDQQQQTPPPPPQTPTPTPRVSSPPPVAPGVMMPQHAYGAMPPGSANVMHGMPMAFNPMASPGASSPVMKPADMPLAFNPMASPGASSPAMKPADMPLAMYRPDSAAPPGMPQPVSGALVVSVSGSGSGGELVKKKRGRPRKYGPDGTLGSAVKAEAGGQSGGAGSNSNPDGKRRGRPPGSGKKKQLDALGSAGTSFTPHIITVKPNEDVASKIMSFSQQGPRTTCIISANGALCTATLRQPATSGGIVTYEGHFDILSLSGSFLLAEDGDTRSRTGGLSVALAGSDGRVVGGCVAGMLMAATPVQVVVGSFIAEGNKKPKEEQPKREPTSVPMPTSMPMQTASGFGAAASAAATPSDGTSSDHSDDPGSPIGPNGSAFNNAGHPTHASYAPIGWSLSGNQGRYDPDMKMVTD</sequence>
<comment type="function">
    <text evidence="1">Transcription factor that specifically binds AT-rich DNA sequences related to the nuclear matrix attachment regions (MARs).</text>
</comment>
<name>F2E1D2_HORVV</name>
<gene>
    <name evidence="5" type="primary">LOC123427876</name>
</gene>
<dbReference type="Proteomes" id="UP000011116">
    <property type="component" value="Chromosome 2H"/>
</dbReference>
<feature type="region of interest" description="Disordered" evidence="2">
    <location>
        <begin position="319"/>
        <end position="416"/>
    </location>
</feature>
<reference evidence="5" key="4">
    <citation type="submission" date="2022-01" db="UniProtKB">
        <authorList>
            <consortium name="EnsemblPlants"/>
        </authorList>
    </citation>
    <scope>IDENTIFICATION</scope>
    <source>
        <strain evidence="5">subsp. vulgare</strain>
    </source>
</reference>
<dbReference type="EMBL" id="AK369953">
    <property type="protein sequence ID" value="BAK01154.1"/>
    <property type="molecule type" value="mRNA"/>
</dbReference>
<dbReference type="InterPro" id="IPR039605">
    <property type="entry name" value="AHL"/>
</dbReference>
<dbReference type="Pfam" id="PF03479">
    <property type="entry name" value="PCC"/>
    <property type="match status" value="1"/>
</dbReference>
<proteinExistence type="evidence at transcript level"/>
<dbReference type="Gramene" id="HORVU.MOREX.r3.2HG0197050.1">
    <property type="protein sequence ID" value="HORVU.MOREX.r3.2HG0197050.1"/>
    <property type="gene ID" value="HORVU.MOREX.r3.2HG0197050"/>
</dbReference>
<reference evidence="5" key="3">
    <citation type="submission" date="2020-10" db="EMBL/GenBank/DDBJ databases">
        <authorList>
            <person name="Scholz U."/>
            <person name="Mascher M."/>
            <person name="Fiebig A."/>
        </authorList>
    </citation>
    <scope>NUCLEOTIDE SEQUENCE [LARGE SCALE GENOMIC DNA]</scope>
    <source>
        <strain evidence="5">cv. Morex</strain>
    </source>
</reference>
<dbReference type="PROSITE" id="PS51742">
    <property type="entry name" value="PPC"/>
    <property type="match status" value="1"/>
</dbReference>
<accession>F2E1D2</accession>
<keyword evidence="1" id="KW-0238">DNA-binding</keyword>
<feature type="compositionally biased region" description="Basic and acidic residues" evidence="2">
    <location>
        <begin position="319"/>
        <end position="332"/>
    </location>
</feature>
<feature type="domain" description="PPC" evidence="3">
    <location>
        <begin position="197"/>
        <end position="339"/>
    </location>
</feature>
<dbReference type="SMR" id="F2E1D2"/>
<evidence type="ECO:0000313" key="4">
    <source>
        <dbReference type="EMBL" id="BAK01154.1"/>
    </source>
</evidence>
<dbReference type="GeneID" id="123427876"/>
<keyword evidence="1" id="KW-0804">Transcription</keyword>
<dbReference type="Gene3D" id="3.30.1330.80">
    <property type="entry name" value="Hypothetical protein, similar to alpha- acetolactate decarboxylase, domain 2"/>
    <property type="match status" value="1"/>
</dbReference>
<dbReference type="OrthoDB" id="1750003at2759"/>
<dbReference type="CDD" id="cd11378">
    <property type="entry name" value="DUF296"/>
    <property type="match status" value="1"/>
</dbReference>
<dbReference type="AlphaFoldDB" id="F2E1D2"/>
<dbReference type="PANTHER" id="PTHR31500:SF46">
    <property type="entry name" value="AT-HOOK MOTIF NUCLEAR-LOCALIZED PROTEIN"/>
    <property type="match status" value="1"/>
</dbReference>
<reference evidence="4" key="1">
    <citation type="journal article" date="2011" name="Plant Physiol.">
        <title>Comprehensive sequence analysis of 24,783 barley full-length cDNAs derived from 12 clone libraries.</title>
        <authorList>
            <person name="Matsumoto T."/>
            <person name="Tanaka T."/>
            <person name="Sakai H."/>
            <person name="Amano N."/>
            <person name="Kanamori H."/>
            <person name="Kurita K."/>
            <person name="Kikuta A."/>
            <person name="Kamiya K."/>
            <person name="Yamamoto M."/>
            <person name="Ikawa H."/>
            <person name="Fujii N."/>
            <person name="Hori K."/>
            <person name="Itoh T."/>
            <person name="Sato K."/>
        </authorList>
    </citation>
    <scope>NUCLEOTIDE SEQUENCE</scope>
    <source>
        <tissue evidence="4">Shoot and root</tissue>
    </source>
</reference>
<dbReference type="Gramene" id="HORVU.MOREX.r2.2HG0163570.1">
    <property type="protein sequence ID" value="HORVU.MOREX.r2.2HG0163570.1"/>
    <property type="gene ID" value="HORVU.MOREX.r2.2HG0163570"/>
</dbReference>
<feature type="compositionally biased region" description="Pro residues" evidence="2">
    <location>
        <begin position="10"/>
        <end position="31"/>
    </location>
</feature>
<protein>
    <recommendedName>
        <fullName evidence="1">AT-hook motif nuclear-localized protein</fullName>
    </recommendedName>
</protein>
<dbReference type="RefSeq" id="XP_044967947.1">
    <property type="nucleotide sequence ID" value="XM_045112012.1"/>
</dbReference>
<evidence type="ECO:0000256" key="1">
    <source>
        <dbReference type="RuleBase" id="RU367031"/>
    </source>
</evidence>
<feature type="compositionally biased region" description="Basic and acidic residues" evidence="2">
    <location>
        <begin position="407"/>
        <end position="416"/>
    </location>
</feature>
<keyword evidence="1" id="KW-0805">Transcription regulation</keyword>
<dbReference type="SUPFAM" id="SSF117856">
    <property type="entry name" value="AF0104/ALDC/Ptd012-like"/>
    <property type="match status" value="1"/>
</dbReference>
<feature type="region of interest" description="Disordered" evidence="2">
    <location>
        <begin position="108"/>
        <end position="196"/>
    </location>
</feature>
<dbReference type="GO" id="GO:0003680">
    <property type="term" value="F:minor groove of adenine-thymine-rich DNA binding"/>
    <property type="evidence" value="ECO:0007669"/>
    <property type="project" value="UniProtKB-UniRule"/>
</dbReference>
<comment type="domain">
    <text evidence="1">The PPC domain mediates interactions between AHL proteins.</text>
</comment>
<dbReference type="GO" id="GO:0005634">
    <property type="term" value="C:nucleus"/>
    <property type="evidence" value="ECO:0007669"/>
    <property type="project" value="UniProtKB-SubCell"/>
</dbReference>
<feature type="compositionally biased region" description="Low complexity" evidence="2">
    <location>
        <begin position="118"/>
        <end position="128"/>
    </location>
</feature>
<organism evidence="4">
    <name type="scientific">Hordeum vulgare subsp. vulgare</name>
    <name type="common">Domesticated barley</name>
    <dbReference type="NCBI Taxonomy" id="112509"/>
    <lineage>
        <taxon>Eukaryota</taxon>
        <taxon>Viridiplantae</taxon>
        <taxon>Streptophyta</taxon>
        <taxon>Embryophyta</taxon>
        <taxon>Tracheophyta</taxon>
        <taxon>Spermatophyta</taxon>
        <taxon>Magnoliopsida</taxon>
        <taxon>Liliopsida</taxon>
        <taxon>Poales</taxon>
        <taxon>Poaceae</taxon>
        <taxon>BOP clade</taxon>
        <taxon>Pooideae</taxon>
        <taxon>Triticodae</taxon>
        <taxon>Triticeae</taxon>
        <taxon>Hordeinae</taxon>
        <taxon>Hordeum</taxon>
    </lineage>
</organism>
<reference evidence="6" key="2">
    <citation type="journal article" date="2012" name="Nature">
        <title>A physical, genetic and functional sequence assembly of the barley genome.</title>
        <authorList>
            <consortium name="The International Barley Genome Sequencing Consortium"/>
            <person name="Mayer K.F."/>
            <person name="Waugh R."/>
            <person name="Brown J.W."/>
            <person name="Schulman A."/>
            <person name="Langridge P."/>
            <person name="Platzer M."/>
            <person name="Fincher G.B."/>
            <person name="Muehlbauer G.J."/>
            <person name="Sato K."/>
            <person name="Close T.J."/>
            <person name="Wise R.P."/>
            <person name="Stein N."/>
        </authorList>
    </citation>
    <scope>NUCLEOTIDE SEQUENCE [LARGE SCALE GENOMIC DNA]</scope>
    <source>
        <strain evidence="6">cv. Morex</strain>
    </source>
</reference>